<proteinExistence type="predicted"/>
<feature type="coiled-coil region" evidence="1">
    <location>
        <begin position="159"/>
        <end position="240"/>
    </location>
</feature>
<dbReference type="EMBL" id="MU865949">
    <property type="protein sequence ID" value="KAK4447448.1"/>
    <property type="molecule type" value="Genomic_DNA"/>
</dbReference>
<comment type="caution">
    <text evidence="2">The sequence shown here is derived from an EMBL/GenBank/DDBJ whole genome shotgun (WGS) entry which is preliminary data.</text>
</comment>
<reference evidence="2" key="1">
    <citation type="journal article" date="2023" name="Mol. Phylogenet. Evol.">
        <title>Genome-scale phylogeny and comparative genomics of the fungal order Sordariales.</title>
        <authorList>
            <person name="Hensen N."/>
            <person name="Bonometti L."/>
            <person name="Westerberg I."/>
            <person name="Brannstrom I.O."/>
            <person name="Guillou S."/>
            <person name="Cros-Aarteil S."/>
            <person name="Calhoun S."/>
            <person name="Haridas S."/>
            <person name="Kuo A."/>
            <person name="Mondo S."/>
            <person name="Pangilinan J."/>
            <person name="Riley R."/>
            <person name="LaButti K."/>
            <person name="Andreopoulos B."/>
            <person name="Lipzen A."/>
            <person name="Chen C."/>
            <person name="Yan M."/>
            <person name="Daum C."/>
            <person name="Ng V."/>
            <person name="Clum A."/>
            <person name="Steindorff A."/>
            <person name="Ohm R.A."/>
            <person name="Martin F."/>
            <person name="Silar P."/>
            <person name="Natvig D.O."/>
            <person name="Lalanne C."/>
            <person name="Gautier V."/>
            <person name="Ament-Velasquez S.L."/>
            <person name="Kruys A."/>
            <person name="Hutchinson M.I."/>
            <person name="Powell A.J."/>
            <person name="Barry K."/>
            <person name="Miller A.N."/>
            <person name="Grigoriev I.V."/>
            <person name="Debuchy R."/>
            <person name="Gladieux P."/>
            <person name="Hiltunen Thoren M."/>
            <person name="Johannesson H."/>
        </authorList>
    </citation>
    <scope>NUCLEOTIDE SEQUENCE</scope>
    <source>
        <strain evidence="2">PSN243</strain>
    </source>
</reference>
<evidence type="ECO:0000313" key="3">
    <source>
        <dbReference type="Proteomes" id="UP001321760"/>
    </source>
</evidence>
<dbReference type="Proteomes" id="UP001321760">
    <property type="component" value="Unassembled WGS sequence"/>
</dbReference>
<keyword evidence="1" id="KW-0175">Coiled coil</keyword>
<name>A0AAV9GJ88_9PEZI</name>
<keyword evidence="3" id="KW-1185">Reference proteome</keyword>
<reference evidence="2" key="2">
    <citation type="submission" date="2023-05" db="EMBL/GenBank/DDBJ databases">
        <authorList>
            <consortium name="Lawrence Berkeley National Laboratory"/>
            <person name="Steindorff A."/>
            <person name="Hensen N."/>
            <person name="Bonometti L."/>
            <person name="Westerberg I."/>
            <person name="Brannstrom I.O."/>
            <person name="Guillou S."/>
            <person name="Cros-Aarteil S."/>
            <person name="Calhoun S."/>
            <person name="Haridas S."/>
            <person name="Kuo A."/>
            <person name="Mondo S."/>
            <person name="Pangilinan J."/>
            <person name="Riley R."/>
            <person name="Labutti K."/>
            <person name="Andreopoulos B."/>
            <person name="Lipzen A."/>
            <person name="Chen C."/>
            <person name="Yanf M."/>
            <person name="Daum C."/>
            <person name="Ng V."/>
            <person name="Clum A."/>
            <person name="Ohm R."/>
            <person name="Martin F."/>
            <person name="Silar P."/>
            <person name="Natvig D."/>
            <person name="Lalanne C."/>
            <person name="Gautier V."/>
            <person name="Ament-Velasquez S.L."/>
            <person name="Kruys A."/>
            <person name="Hutchinson M.I."/>
            <person name="Powell A.J."/>
            <person name="Barry K."/>
            <person name="Miller A.N."/>
            <person name="Grigoriev I.V."/>
            <person name="Debuchy R."/>
            <person name="Gladieux P."/>
            <person name="Thoren M.H."/>
            <person name="Johannesson H."/>
        </authorList>
    </citation>
    <scope>NUCLEOTIDE SEQUENCE</scope>
    <source>
        <strain evidence="2">PSN243</strain>
    </source>
</reference>
<protein>
    <submittedName>
        <fullName evidence="2">Uncharacterized protein</fullName>
    </submittedName>
</protein>
<gene>
    <name evidence="2" type="ORF">QBC34DRAFT_382122</name>
</gene>
<sequence length="576" mass="65218">MSGQTTPPQPLLQSGVAEAIEGRIKLYLERRGVPLDPVYDGLTNLLNWYDKDRKTIEDNYQTVAAQARHFAQEVNRKDLHISQLRSERDALRQHVEKIEAMRKSDKEACQDALDAIEKLKRDNQSIALERNGKIATINSLRDETQGLKGAIYDIKTTSANNLQAMQRKYEAQLHSERQQISTMVAQHREDLAEKDREANLAAQQHREELDNRVGQWRTALQQASAQMEALARQHRGEMEKVDLRIAQIVEKHDVEVRSMEEKTAAMENHYQQRLAEAESSVQAEIERAQKEDRVTIGKQRQQIASYSKDSYVPIDDALFTKSFQALVQDVNQLASQIRLPPTIDFDPSLDPAGCLERNSGLRSWIWPRFVRNLCWQVLLGGFCSLPFGFGAFGNQGDGYEELRRMYQATARLTLTEDMDPVTAMPNEKDVNSYRALYMERILSAVRSESATGGEMAYAVVFQKNVDAVARRLYDTLHHIVDGQVGRANFQQAFAVAHKLGILALEMGTQRARVWLETCRYGEHPTPDGWKTEEAASVGPGVMVDLMVHPCLSRLGDGRGDLAKKKVMAKGEFVPLR</sequence>
<evidence type="ECO:0000256" key="1">
    <source>
        <dbReference type="SAM" id="Coils"/>
    </source>
</evidence>
<feature type="coiled-coil region" evidence="1">
    <location>
        <begin position="81"/>
        <end position="129"/>
    </location>
</feature>
<accession>A0AAV9GJ88</accession>
<dbReference type="AlphaFoldDB" id="A0AAV9GJ88"/>
<evidence type="ECO:0000313" key="2">
    <source>
        <dbReference type="EMBL" id="KAK4447448.1"/>
    </source>
</evidence>
<organism evidence="2 3">
    <name type="scientific">Podospora aff. communis PSN243</name>
    <dbReference type="NCBI Taxonomy" id="3040156"/>
    <lineage>
        <taxon>Eukaryota</taxon>
        <taxon>Fungi</taxon>
        <taxon>Dikarya</taxon>
        <taxon>Ascomycota</taxon>
        <taxon>Pezizomycotina</taxon>
        <taxon>Sordariomycetes</taxon>
        <taxon>Sordariomycetidae</taxon>
        <taxon>Sordariales</taxon>
        <taxon>Podosporaceae</taxon>
        <taxon>Podospora</taxon>
    </lineage>
</organism>